<sequence>MGSRSFDGANAARGLGWLLRARHDGLIREPLPEKWLELVNCLDEKERARLKAELSLPDSEGERPLKC</sequence>
<keyword evidence="2" id="KW-1185">Reference proteome</keyword>
<dbReference type="EMBL" id="WMBQ01000002">
    <property type="protein sequence ID" value="MTD96254.1"/>
    <property type="molecule type" value="Genomic_DNA"/>
</dbReference>
<organism evidence="1 2">
    <name type="scientific">Hyphomicrobium album</name>
    <dbReference type="NCBI Taxonomy" id="2665159"/>
    <lineage>
        <taxon>Bacteria</taxon>
        <taxon>Pseudomonadati</taxon>
        <taxon>Pseudomonadota</taxon>
        <taxon>Alphaproteobacteria</taxon>
        <taxon>Hyphomicrobiales</taxon>
        <taxon>Hyphomicrobiaceae</taxon>
        <taxon>Hyphomicrobium</taxon>
    </lineage>
</organism>
<comment type="caution">
    <text evidence="1">The sequence shown here is derived from an EMBL/GenBank/DDBJ whole genome shotgun (WGS) entry which is preliminary data.</text>
</comment>
<accession>A0A6I3KM82</accession>
<dbReference type="Proteomes" id="UP000440694">
    <property type="component" value="Unassembled WGS sequence"/>
</dbReference>
<protein>
    <submittedName>
        <fullName evidence="1">Uncharacterized protein</fullName>
    </submittedName>
</protein>
<dbReference type="RefSeq" id="WP_154740696.1">
    <property type="nucleotide sequence ID" value="NZ_WMBQ01000002.1"/>
</dbReference>
<gene>
    <name evidence="1" type="ORF">GIW81_18090</name>
</gene>
<evidence type="ECO:0000313" key="2">
    <source>
        <dbReference type="Proteomes" id="UP000440694"/>
    </source>
</evidence>
<proteinExistence type="predicted"/>
<reference evidence="1 2" key="1">
    <citation type="submission" date="2019-11" db="EMBL/GenBank/DDBJ databases">
        <title>Identification of a novel strain.</title>
        <authorList>
            <person name="Xu Q."/>
            <person name="Wang G."/>
        </authorList>
    </citation>
    <scope>NUCLEOTIDE SEQUENCE [LARGE SCALE GENOMIC DNA]</scope>
    <source>
        <strain evidence="2">xq</strain>
    </source>
</reference>
<evidence type="ECO:0000313" key="1">
    <source>
        <dbReference type="EMBL" id="MTD96254.1"/>
    </source>
</evidence>
<dbReference type="AlphaFoldDB" id="A0A6I3KM82"/>
<name>A0A6I3KM82_9HYPH</name>